<accession>A0A9D1T7H2</accession>
<keyword evidence="2" id="KW-0732">Signal</keyword>
<evidence type="ECO:0000313" key="3">
    <source>
        <dbReference type="EMBL" id="HIV22719.1"/>
    </source>
</evidence>
<evidence type="ECO:0000313" key="4">
    <source>
        <dbReference type="Proteomes" id="UP000886889"/>
    </source>
</evidence>
<organism evidence="3 4">
    <name type="scientific">Candidatus Merdiplasma excrementigallinarum</name>
    <dbReference type="NCBI Taxonomy" id="2840864"/>
    <lineage>
        <taxon>Bacteria</taxon>
        <taxon>Bacillati</taxon>
        <taxon>Bacillota</taxon>
        <taxon>Clostridia</taxon>
        <taxon>Lachnospirales</taxon>
        <taxon>Lachnospiraceae</taxon>
        <taxon>Lachnospiraceae incertae sedis</taxon>
        <taxon>Candidatus Merdiplasma</taxon>
    </lineage>
</organism>
<protein>
    <submittedName>
        <fullName evidence="3">Uncharacterized protein</fullName>
    </submittedName>
</protein>
<proteinExistence type="predicted"/>
<dbReference type="AlphaFoldDB" id="A0A9D1T7H2"/>
<feature type="region of interest" description="Disordered" evidence="1">
    <location>
        <begin position="26"/>
        <end position="50"/>
    </location>
</feature>
<dbReference type="Proteomes" id="UP000886889">
    <property type="component" value="Unassembled WGS sequence"/>
</dbReference>
<evidence type="ECO:0000256" key="2">
    <source>
        <dbReference type="SAM" id="SignalP"/>
    </source>
</evidence>
<reference evidence="3" key="1">
    <citation type="submission" date="2020-10" db="EMBL/GenBank/DDBJ databases">
        <authorList>
            <person name="Gilroy R."/>
        </authorList>
    </citation>
    <scope>NUCLEOTIDE SEQUENCE</scope>
    <source>
        <strain evidence="3">ChiBcec6-7307</strain>
    </source>
</reference>
<dbReference type="EMBL" id="DVOS01000023">
    <property type="protein sequence ID" value="HIV22719.1"/>
    <property type="molecule type" value="Genomic_DNA"/>
</dbReference>
<sequence>MKQRKIFLTGVFTVMLAMGECMAGMAAQETETETEKEEWKAPEGFESPQEAAEAFGDAYIEEDAYRIVTLFAEETINYMADNNEPGSADPRETMLSVWQASFDAGDTGLESFEITECRDLTEEEFRNHFEHYATEPEDAARVTVSFPPCTDVSGVLYPDGLDYYCFTGCFDGLWYLVM</sequence>
<name>A0A9D1T7H2_9FIRM</name>
<gene>
    <name evidence="3" type="ORF">IAC80_02140</name>
</gene>
<comment type="caution">
    <text evidence="3">The sequence shown here is derived from an EMBL/GenBank/DDBJ whole genome shotgun (WGS) entry which is preliminary data.</text>
</comment>
<feature type="chain" id="PRO_5038845977" evidence="2">
    <location>
        <begin position="24"/>
        <end position="178"/>
    </location>
</feature>
<reference evidence="3" key="2">
    <citation type="journal article" date="2021" name="PeerJ">
        <title>Extensive microbial diversity within the chicken gut microbiome revealed by metagenomics and culture.</title>
        <authorList>
            <person name="Gilroy R."/>
            <person name="Ravi A."/>
            <person name="Getino M."/>
            <person name="Pursley I."/>
            <person name="Horton D.L."/>
            <person name="Alikhan N.F."/>
            <person name="Baker D."/>
            <person name="Gharbi K."/>
            <person name="Hall N."/>
            <person name="Watson M."/>
            <person name="Adriaenssens E.M."/>
            <person name="Foster-Nyarko E."/>
            <person name="Jarju S."/>
            <person name="Secka A."/>
            <person name="Antonio M."/>
            <person name="Oren A."/>
            <person name="Chaudhuri R.R."/>
            <person name="La Ragione R."/>
            <person name="Hildebrand F."/>
            <person name="Pallen M.J."/>
        </authorList>
    </citation>
    <scope>NUCLEOTIDE SEQUENCE</scope>
    <source>
        <strain evidence="3">ChiBcec6-7307</strain>
    </source>
</reference>
<evidence type="ECO:0000256" key="1">
    <source>
        <dbReference type="SAM" id="MobiDB-lite"/>
    </source>
</evidence>
<feature type="signal peptide" evidence="2">
    <location>
        <begin position="1"/>
        <end position="23"/>
    </location>
</feature>